<dbReference type="EMBL" id="MH588547">
    <property type="protein sequence ID" value="AXQ69767.1"/>
    <property type="molecule type" value="Genomic_DNA"/>
</dbReference>
<reference evidence="2" key="1">
    <citation type="submission" date="2018-07" db="EMBL/GenBank/DDBJ databases">
        <authorList>
            <person name="Wilson K.M."/>
            <person name="Ely B."/>
        </authorList>
    </citation>
    <scope>NUCLEOTIDE SEQUENCE</scope>
</reference>
<protein>
    <submittedName>
        <fullName evidence="2">PolIII-like exoribonuclease</fullName>
    </submittedName>
</protein>
<keyword evidence="1" id="KW-0472">Membrane</keyword>
<gene>
    <name evidence="2" type="ORF">CcrSC_gp185</name>
</gene>
<proteinExistence type="predicted"/>
<reference evidence="2" key="2">
    <citation type="submission" date="2021-07" db="EMBL/GenBank/DDBJ databases">
        <title>Giant CbK-like Caulobacter bacteriophages have genetically divergent genomes.</title>
        <authorList>
            <person name="Wilson K."/>
            <person name="Ely B."/>
        </authorList>
    </citation>
    <scope>NUCLEOTIDE SEQUENCE</scope>
</reference>
<evidence type="ECO:0000313" key="3">
    <source>
        <dbReference type="Proteomes" id="UP000259683"/>
    </source>
</evidence>
<keyword evidence="1" id="KW-0812">Transmembrane</keyword>
<sequence length="119" mass="12253">MTNSSTTHEPEFLAANPATANLFDIARVGAPLLVLGAAVSTFAALLTLGLHAWVNPSIPVVGFGPAAFFAAVLVLYISLQSLIASTLLSVLGVAGEVMAAGEQARTVSSEDVKKFLSLR</sequence>
<keyword evidence="3" id="KW-1185">Reference proteome</keyword>
<keyword evidence="1" id="KW-1133">Transmembrane helix</keyword>
<organism evidence="2 3">
    <name type="scientific">Caulobacter phage CcrSC</name>
    <dbReference type="NCBI Taxonomy" id="2283272"/>
    <lineage>
        <taxon>Viruses</taxon>
        <taxon>Duplodnaviria</taxon>
        <taxon>Heunggongvirae</taxon>
        <taxon>Uroviricota</taxon>
        <taxon>Caudoviricetes</taxon>
        <taxon>Jeanschmidtviridae</taxon>
        <taxon>Bertelyvirus</taxon>
        <taxon>Bertelyvirus SC</taxon>
    </lineage>
</organism>
<feature type="transmembrane region" description="Helical" evidence="1">
    <location>
        <begin position="32"/>
        <end position="54"/>
    </location>
</feature>
<name>A0A385EFZ5_9CAUD</name>
<dbReference type="Proteomes" id="UP000259683">
    <property type="component" value="Segment"/>
</dbReference>
<evidence type="ECO:0000256" key="1">
    <source>
        <dbReference type="SAM" id="Phobius"/>
    </source>
</evidence>
<evidence type="ECO:0000313" key="2">
    <source>
        <dbReference type="EMBL" id="AXQ69767.1"/>
    </source>
</evidence>
<accession>A0A385EFZ5</accession>